<sequence length="65" mass="7197">MEHPTVTKLQKEGLPESKIYGTDACGDEVFEGDYILEHEGEIILECNALDYLVDILGAERKTAGK</sequence>
<proteinExistence type="predicted"/>
<dbReference type="OrthoDB" id="2454838at2"/>
<dbReference type="EMBL" id="VTEV01000006">
    <property type="protein sequence ID" value="TYS67029.1"/>
    <property type="molecule type" value="Genomic_DNA"/>
</dbReference>
<protein>
    <recommendedName>
        <fullName evidence="3">YqaI-like protein</fullName>
    </recommendedName>
</protein>
<reference evidence="1 2" key="1">
    <citation type="submission" date="2019-08" db="EMBL/GenBank/DDBJ databases">
        <title>Bacillus genomes from the desert of Cuatro Cienegas, Coahuila.</title>
        <authorList>
            <person name="Olmedo-Alvarez G."/>
        </authorList>
    </citation>
    <scope>NUCLEOTIDE SEQUENCE [LARGE SCALE GENOMIC DNA]</scope>
    <source>
        <strain evidence="1 2">CH28_1T</strain>
    </source>
</reference>
<dbReference type="InterPro" id="IPR023118">
    <property type="entry name" value="YqaI_dom_sf"/>
</dbReference>
<organism evidence="1 2">
    <name type="scientific">Sutcliffiella horikoshii</name>
    <dbReference type="NCBI Taxonomy" id="79883"/>
    <lineage>
        <taxon>Bacteria</taxon>
        <taxon>Bacillati</taxon>
        <taxon>Bacillota</taxon>
        <taxon>Bacilli</taxon>
        <taxon>Bacillales</taxon>
        <taxon>Bacillaceae</taxon>
        <taxon>Sutcliffiella</taxon>
    </lineage>
</organism>
<dbReference type="Pfam" id="PF09466">
    <property type="entry name" value="Yqai"/>
    <property type="match status" value="1"/>
</dbReference>
<dbReference type="Gene3D" id="3.30.40.30">
    <property type="entry name" value="YqaI domain"/>
    <property type="match status" value="1"/>
</dbReference>
<evidence type="ECO:0000313" key="1">
    <source>
        <dbReference type="EMBL" id="TYS67029.1"/>
    </source>
</evidence>
<name>A0A5D4SVP5_9BACI</name>
<evidence type="ECO:0000313" key="2">
    <source>
        <dbReference type="Proteomes" id="UP000322524"/>
    </source>
</evidence>
<dbReference type="STRING" id="79883.GCA_001636495_01569"/>
<dbReference type="AlphaFoldDB" id="A0A5D4SVP5"/>
<dbReference type="SUPFAM" id="SSF160713">
    <property type="entry name" value="YqaI-like"/>
    <property type="match status" value="1"/>
</dbReference>
<dbReference type="InterPro" id="IPR018474">
    <property type="entry name" value="Uncharacterised_Yqai"/>
</dbReference>
<evidence type="ECO:0008006" key="3">
    <source>
        <dbReference type="Google" id="ProtNLM"/>
    </source>
</evidence>
<dbReference type="Proteomes" id="UP000322524">
    <property type="component" value="Unassembled WGS sequence"/>
</dbReference>
<accession>A0A5D4SVP5</accession>
<comment type="caution">
    <text evidence="1">The sequence shown here is derived from an EMBL/GenBank/DDBJ whole genome shotgun (WGS) entry which is preliminary data.</text>
</comment>
<gene>
    <name evidence="1" type="ORF">FZC76_15995</name>
</gene>
<dbReference type="RefSeq" id="WP_148989171.1">
    <property type="nucleotide sequence ID" value="NZ_VTEV01000006.1"/>
</dbReference>